<protein>
    <submittedName>
        <fullName evidence="2">Uncharacterized protein</fullName>
    </submittedName>
</protein>
<keyword evidence="1" id="KW-1133">Transmembrane helix</keyword>
<organism evidence="2">
    <name type="scientific">Chitinibacter mangrovi</name>
    <dbReference type="NCBI Taxonomy" id="3153927"/>
    <lineage>
        <taxon>Bacteria</taxon>
        <taxon>Pseudomonadati</taxon>
        <taxon>Pseudomonadota</taxon>
        <taxon>Betaproteobacteria</taxon>
        <taxon>Neisseriales</taxon>
        <taxon>Chitinibacteraceae</taxon>
        <taxon>Chitinibacter</taxon>
    </lineage>
</organism>
<sequence length="74" mass="8123">MQLSMKMCVMPILAGVLCLLAFGVLSSVLPATFQAVLLLLLPVAWMLIFAGIYIGLMYLSQVSGATVRFRQHKH</sequence>
<gene>
    <name evidence="2" type="ORF">ABHF33_06560</name>
</gene>
<keyword evidence="1" id="KW-0472">Membrane</keyword>
<dbReference type="RefSeq" id="WP_348946159.1">
    <property type="nucleotide sequence ID" value="NZ_CP157355.1"/>
</dbReference>
<keyword evidence="1" id="KW-0812">Transmembrane</keyword>
<reference evidence="2" key="1">
    <citation type="submission" date="2024-05" db="EMBL/GenBank/DDBJ databases">
        <authorList>
            <person name="Yang L."/>
            <person name="Pan L."/>
        </authorList>
    </citation>
    <scope>NUCLEOTIDE SEQUENCE</scope>
    <source>
        <strain evidence="2">FCG-7</strain>
    </source>
</reference>
<proteinExistence type="predicted"/>
<accession>A0AAU7FBJ9</accession>
<evidence type="ECO:0000256" key="1">
    <source>
        <dbReference type="SAM" id="Phobius"/>
    </source>
</evidence>
<dbReference type="AlphaFoldDB" id="A0AAU7FBJ9"/>
<dbReference type="EMBL" id="CP157355">
    <property type="protein sequence ID" value="XBM01922.1"/>
    <property type="molecule type" value="Genomic_DNA"/>
</dbReference>
<evidence type="ECO:0000313" key="2">
    <source>
        <dbReference type="EMBL" id="XBM01922.1"/>
    </source>
</evidence>
<dbReference type="KEGG" id="cmav:ABHF33_06560"/>
<feature type="transmembrane region" description="Helical" evidence="1">
    <location>
        <begin position="36"/>
        <end position="59"/>
    </location>
</feature>
<name>A0AAU7FBJ9_9NEIS</name>